<name>A0AAD2H700_9AGAR</name>
<comment type="caution">
    <text evidence="2">The sequence shown here is derived from an EMBL/GenBank/DDBJ whole genome shotgun (WGS) entry which is preliminary data.</text>
</comment>
<protein>
    <submittedName>
        <fullName evidence="2">Uncharacterized protein</fullName>
    </submittedName>
</protein>
<dbReference type="Proteomes" id="UP001295794">
    <property type="component" value="Unassembled WGS sequence"/>
</dbReference>
<evidence type="ECO:0000256" key="1">
    <source>
        <dbReference type="SAM" id="MobiDB-lite"/>
    </source>
</evidence>
<feature type="region of interest" description="Disordered" evidence="1">
    <location>
        <begin position="57"/>
        <end position="81"/>
    </location>
</feature>
<reference evidence="2" key="1">
    <citation type="submission" date="2023-11" db="EMBL/GenBank/DDBJ databases">
        <authorList>
            <person name="De Vega J J."/>
            <person name="De Vega J J."/>
        </authorList>
    </citation>
    <scope>NUCLEOTIDE SEQUENCE</scope>
</reference>
<evidence type="ECO:0000313" key="3">
    <source>
        <dbReference type="Proteomes" id="UP001295794"/>
    </source>
</evidence>
<dbReference type="AlphaFoldDB" id="A0AAD2H700"/>
<proteinExistence type="predicted"/>
<sequence>MLCTHWTDSSSLFREMESPEIPPPGHDWRDAPDGGYRCLRWMHWLRGPISLDSECDTGTQHHLRSGTQTRPFQGCRQSLQSRTRPRDVASWFKDGARNQSAWRPVSSCCPGLCSVFVPRHRAAGRPAERPVETKPSDSLMRSTLYASYTETLTGRSTIRAYTARSLFKAIDRDGVSRRDVSRKRHKWLSTSQNAVLNLLDKGHLILGSLGNEANLSRADILRVRADNVYDTKRSRHTTLYIRLVYPT</sequence>
<evidence type="ECO:0000313" key="2">
    <source>
        <dbReference type="EMBL" id="CAK5271109.1"/>
    </source>
</evidence>
<organism evidence="2 3">
    <name type="scientific">Mycena citricolor</name>
    <dbReference type="NCBI Taxonomy" id="2018698"/>
    <lineage>
        <taxon>Eukaryota</taxon>
        <taxon>Fungi</taxon>
        <taxon>Dikarya</taxon>
        <taxon>Basidiomycota</taxon>
        <taxon>Agaricomycotina</taxon>
        <taxon>Agaricomycetes</taxon>
        <taxon>Agaricomycetidae</taxon>
        <taxon>Agaricales</taxon>
        <taxon>Marasmiineae</taxon>
        <taxon>Mycenaceae</taxon>
        <taxon>Mycena</taxon>
    </lineage>
</organism>
<keyword evidence="3" id="KW-1185">Reference proteome</keyword>
<gene>
    <name evidence="2" type="ORF">MYCIT1_LOCUS15997</name>
</gene>
<dbReference type="EMBL" id="CAVNYO010000169">
    <property type="protein sequence ID" value="CAK5271109.1"/>
    <property type="molecule type" value="Genomic_DNA"/>
</dbReference>
<accession>A0AAD2H700</accession>